<organism evidence="1 2">
    <name type="scientific">Mucilaginibacter paludis DSM 18603</name>
    <dbReference type="NCBI Taxonomy" id="714943"/>
    <lineage>
        <taxon>Bacteria</taxon>
        <taxon>Pseudomonadati</taxon>
        <taxon>Bacteroidota</taxon>
        <taxon>Sphingobacteriia</taxon>
        <taxon>Sphingobacteriales</taxon>
        <taxon>Sphingobacteriaceae</taxon>
        <taxon>Mucilaginibacter</taxon>
    </lineage>
</organism>
<dbReference type="RefSeq" id="WP_008510012.1">
    <property type="nucleotide sequence ID" value="NZ_CM001403.1"/>
</dbReference>
<dbReference type="AlphaFoldDB" id="H1Y7B8"/>
<evidence type="ECO:0000313" key="1">
    <source>
        <dbReference type="EMBL" id="EHQ29005.1"/>
    </source>
</evidence>
<reference evidence="1" key="1">
    <citation type="submission" date="2011-09" db="EMBL/GenBank/DDBJ databases">
        <title>The permanent draft genome of Mucilaginibacter paludis DSM 18603.</title>
        <authorList>
            <consortium name="US DOE Joint Genome Institute (JGI-PGF)"/>
            <person name="Lucas S."/>
            <person name="Han J."/>
            <person name="Lapidus A."/>
            <person name="Bruce D."/>
            <person name="Goodwin L."/>
            <person name="Pitluck S."/>
            <person name="Peters L."/>
            <person name="Kyrpides N."/>
            <person name="Mavromatis K."/>
            <person name="Ivanova N."/>
            <person name="Mikhailova N."/>
            <person name="Held B."/>
            <person name="Detter J.C."/>
            <person name="Tapia R."/>
            <person name="Han C."/>
            <person name="Land M."/>
            <person name="Hauser L."/>
            <person name="Markowitz V."/>
            <person name="Cheng J.-F."/>
            <person name="Hugenholtz P."/>
            <person name="Woyke T."/>
            <person name="Wu D."/>
            <person name="Tindall B."/>
            <person name="Brambilla E."/>
            <person name="Klenk H.-P."/>
            <person name="Eisen J.A."/>
        </authorList>
    </citation>
    <scope>NUCLEOTIDE SEQUENCE [LARGE SCALE GENOMIC DNA]</scope>
    <source>
        <strain evidence="1">DSM 18603</strain>
    </source>
</reference>
<keyword evidence="2" id="KW-1185">Reference proteome</keyword>
<dbReference type="EMBL" id="CM001403">
    <property type="protein sequence ID" value="EHQ29005.1"/>
    <property type="molecule type" value="Genomic_DNA"/>
</dbReference>
<dbReference type="STRING" id="714943.Mucpa_4921"/>
<gene>
    <name evidence="1" type="ORF">Mucpa_4921</name>
</gene>
<accession>H1Y7B8</accession>
<sequence>MENWEKKIKEALDNSAVIIDHYKTENEALKAENSALKNPKKKELAKDEVSPEMKAFIEDRKKNVAERERLAKQNNSAFGNR</sequence>
<evidence type="ECO:0000313" key="2">
    <source>
        <dbReference type="Proteomes" id="UP000002774"/>
    </source>
</evidence>
<proteinExistence type="predicted"/>
<name>H1Y7B8_9SPHI</name>
<dbReference type="HOGENOM" id="CLU_2570062_0_0_10"/>
<dbReference type="Proteomes" id="UP000002774">
    <property type="component" value="Chromosome"/>
</dbReference>
<protein>
    <submittedName>
        <fullName evidence="1">Uncharacterized protein</fullName>
    </submittedName>
</protein>